<sequence length="153" mass="17853">MRNLILLILTATFLSCGAKKLVTSKEKRFEGNWYLEKITYNTDANYNVTLFNDASKYCFEGSSWKFLRDNKSGNYVVNKTNCETKVRDFKYEIGNEDTATGFYNLVLTPINGNISKSYNLFLKDLDMSSMKWQESRTIDGIQFTIEMRFNKFD</sequence>
<dbReference type="PROSITE" id="PS51257">
    <property type="entry name" value="PROKAR_LIPOPROTEIN"/>
    <property type="match status" value="1"/>
</dbReference>
<dbReference type="STRING" id="1774273.LPB03_11165"/>
<dbReference type="AlphaFoldDB" id="A0A1B8TT44"/>
<organism evidence="1 2">
    <name type="scientific">Polaribacter vadi</name>
    <dbReference type="NCBI Taxonomy" id="1774273"/>
    <lineage>
        <taxon>Bacteria</taxon>
        <taxon>Pseudomonadati</taxon>
        <taxon>Bacteroidota</taxon>
        <taxon>Flavobacteriia</taxon>
        <taxon>Flavobacteriales</taxon>
        <taxon>Flavobacteriaceae</taxon>
    </lineage>
</organism>
<dbReference type="OrthoDB" id="1121756at2"/>
<dbReference type="RefSeq" id="WP_065319690.1">
    <property type="nucleotide sequence ID" value="NZ_CP017477.1"/>
</dbReference>
<keyword evidence="2" id="KW-1185">Reference proteome</keyword>
<evidence type="ECO:0000313" key="2">
    <source>
        <dbReference type="Proteomes" id="UP000092584"/>
    </source>
</evidence>
<dbReference type="Proteomes" id="UP000092584">
    <property type="component" value="Unassembled WGS sequence"/>
</dbReference>
<dbReference type="KEGG" id="pob:LPB03_11165"/>
<accession>A0A1B8TT44</accession>
<comment type="caution">
    <text evidence="1">The sequence shown here is derived from an EMBL/GenBank/DDBJ whole genome shotgun (WGS) entry which is preliminary data.</text>
</comment>
<dbReference type="EMBL" id="LSFM01000023">
    <property type="protein sequence ID" value="OBY62704.1"/>
    <property type="molecule type" value="Genomic_DNA"/>
</dbReference>
<proteinExistence type="predicted"/>
<reference evidence="2" key="1">
    <citation type="submission" date="2016-02" db="EMBL/GenBank/DDBJ databases">
        <authorList>
            <person name="Shin S.-K."/>
            <person name="Yi H."/>
            <person name="Kim E."/>
        </authorList>
    </citation>
    <scope>NUCLEOTIDE SEQUENCE [LARGE SCALE GENOMIC DNA]</scope>
    <source>
        <strain evidence="2">LPB0003</strain>
    </source>
</reference>
<evidence type="ECO:0000313" key="1">
    <source>
        <dbReference type="EMBL" id="OBY62704.1"/>
    </source>
</evidence>
<protein>
    <submittedName>
        <fullName evidence="1">Uncharacterized protein</fullName>
    </submittedName>
</protein>
<name>A0A1B8TT44_9FLAO</name>
<gene>
    <name evidence="1" type="ORF">LPB3_11175</name>
</gene>